<dbReference type="OrthoDB" id="9807456at2"/>
<dbReference type="PANTHER" id="PTHR11067">
    <property type="entry name" value="INOSINE TRIPHOSPHATE PYROPHOSPHATASE/HAM1 PROTEIN"/>
    <property type="match status" value="1"/>
</dbReference>
<dbReference type="RefSeq" id="WP_122187948.1">
    <property type="nucleotide sequence ID" value="NZ_RFFH01000004.1"/>
</dbReference>
<dbReference type="GO" id="GO:0009117">
    <property type="term" value="P:nucleotide metabolic process"/>
    <property type="evidence" value="ECO:0007669"/>
    <property type="project" value="UniProtKB-KW"/>
</dbReference>
<feature type="binding site" evidence="10">
    <location>
        <position position="179"/>
    </location>
    <ligand>
        <name>substrate</name>
    </ligand>
</feature>
<dbReference type="GO" id="GO:0005829">
    <property type="term" value="C:cytosol"/>
    <property type="evidence" value="ECO:0007669"/>
    <property type="project" value="TreeGrafter"/>
</dbReference>
<keyword evidence="4 10" id="KW-0547">Nucleotide-binding</keyword>
<comment type="subunit">
    <text evidence="2 10">Homodimer.</text>
</comment>
<dbReference type="Gene3D" id="3.90.950.10">
    <property type="match status" value="1"/>
</dbReference>
<evidence type="ECO:0000313" key="12">
    <source>
        <dbReference type="Proteomes" id="UP000279275"/>
    </source>
</evidence>
<comment type="cofactor">
    <cofactor evidence="10">
        <name>Mg(2+)</name>
        <dbReference type="ChEBI" id="CHEBI:18420"/>
    </cofactor>
    <text evidence="10">Binds 1 Mg(2+) ion per subunit.</text>
</comment>
<dbReference type="InterPro" id="IPR002637">
    <property type="entry name" value="RdgB/HAM1"/>
</dbReference>
<dbReference type="InterPro" id="IPR029001">
    <property type="entry name" value="ITPase-like_fam"/>
</dbReference>
<comment type="caution">
    <text evidence="10">Lacks conserved residue(s) required for the propagation of feature annotation.</text>
</comment>
<sequence>MVRRVLVASRNSKKLNELRRILADAGVAGLEVVGLNEVPAYPEAPETEPDFEGNALLKAREGFAATGLPCVADDSGLSVDALNGMPGVLSARWSGRHGDDAANNALLLAQLADVPDDRRGARFVSACALVSAAGETVVRGEWPGTLLRTPVGTNGFGYDPLFVPEGGTRTSAELDPTEKNAVSHRARALTALLPALRSLAISENATSDN</sequence>
<comment type="similarity">
    <text evidence="1 10">Belongs to the HAM1 NTPase family.</text>
</comment>
<evidence type="ECO:0000256" key="7">
    <source>
        <dbReference type="ARBA" id="ARBA00023080"/>
    </source>
</evidence>
<dbReference type="EC" id="3.6.1.66" evidence="10"/>
<feature type="binding site" evidence="10">
    <location>
        <begin position="9"/>
        <end position="14"/>
    </location>
    <ligand>
        <name>substrate</name>
    </ligand>
</feature>
<evidence type="ECO:0000256" key="8">
    <source>
        <dbReference type="ARBA" id="ARBA00051875"/>
    </source>
</evidence>
<dbReference type="GO" id="GO:0046872">
    <property type="term" value="F:metal ion binding"/>
    <property type="evidence" value="ECO:0007669"/>
    <property type="project" value="UniProtKB-KW"/>
</dbReference>
<gene>
    <name evidence="11" type="ORF">EBN03_11305</name>
</gene>
<dbReference type="Pfam" id="PF01725">
    <property type="entry name" value="Ham1p_like"/>
    <property type="match status" value="1"/>
</dbReference>
<name>A0A3M2L9G8_9NOCA</name>
<dbReference type="FunFam" id="3.90.950.10:FF:000001">
    <property type="entry name" value="dITP/XTP pyrophosphatase"/>
    <property type="match status" value="1"/>
</dbReference>
<dbReference type="Proteomes" id="UP000279275">
    <property type="component" value="Unassembled WGS sequence"/>
</dbReference>
<dbReference type="GO" id="GO:0035870">
    <property type="term" value="F:dITP diphosphatase activity"/>
    <property type="evidence" value="ECO:0007669"/>
    <property type="project" value="UniProtKB-UniRule"/>
</dbReference>
<evidence type="ECO:0000256" key="2">
    <source>
        <dbReference type="ARBA" id="ARBA00011738"/>
    </source>
</evidence>
<keyword evidence="7 10" id="KW-0546">Nucleotide metabolism</keyword>
<comment type="catalytic activity">
    <reaction evidence="8 10">
        <text>dITP + H2O = dIMP + diphosphate + H(+)</text>
        <dbReference type="Rhea" id="RHEA:28342"/>
        <dbReference type="ChEBI" id="CHEBI:15377"/>
        <dbReference type="ChEBI" id="CHEBI:15378"/>
        <dbReference type="ChEBI" id="CHEBI:33019"/>
        <dbReference type="ChEBI" id="CHEBI:61194"/>
        <dbReference type="ChEBI" id="CHEBI:61382"/>
        <dbReference type="EC" id="3.6.1.66"/>
    </reaction>
</comment>
<evidence type="ECO:0000256" key="4">
    <source>
        <dbReference type="ARBA" id="ARBA00022741"/>
    </source>
</evidence>
<accession>A0A3M2L9G8</accession>
<evidence type="ECO:0000256" key="6">
    <source>
        <dbReference type="ARBA" id="ARBA00022842"/>
    </source>
</evidence>
<keyword evidence="5 10" id="KW-0378">Hydrolase</keyword>
<dbReference type="EMBL" id="RFFH01000004">
    <property type="protein sequence ID" value="RMI32565.1"/>
    <property type="molecule type" value="Genomic_DNA"/>
</dbReference>
<evidence type="ECO:0000256" key="5">
    <source>
        <dbReference type="ARBA" id="ARBA00022801"/>
    </source>
</evidence>
<evidence type="ECO:0000256" key="1">
    <source>
        <dbReference type="ARBA" id="ARBA00008023"/>
    </source>
</evidence>
<proteinExistence type="inferred from homology"/>
<protein>
    <recommendedName>
        <fullName evidence="10">dITP/XTP pyrophosphatase</fullName>
        <ecNumber evidence="10">3.6.1.66</ecNumber>
    </recommendedName>
    <alternativeName>
        <fullName evidence="10">Non-canonical purine NTP pyrophosphatase</fullName>
    </alternativeName>
    <alternativeName>
        <fullName evidence="10">Non-standard purine NTP pyrophosphatase</fullName>
    </alternativeName>
    <alternativeName>
        <fullName evidence="10">Nucleoside-triphosphate diphosphatase</fullName>
    </alternativeName>
    <alternativeName>
        <fullName evidence="10">Nucleoside-triphosphate pyrophosphatase</fullName>
        <shortName evidence="10">NTPase</shortName>
    </alternativeName>
</protein>
<feature type="binding site" evidence="10">
    <location>
        <position position="74"/>
    </location>
    <ligand>
        <name>Mg(2+)</name>
        <dbReference type="ChEBI" id="CHEBI:18420"/>
    </ligand>
</feature>
<keyword evidence="3 10" id="KW-0479">Metal-binding</keyword>
<comment type="caution">
    <text evidence="11">The sequence shown here is derived from an EMBL/GenBank/DDBJ whole genome shotgun (WGS) entry which is preliminary data.</text>
</comment>
<reference evidence="11 12" key="1">
    <citation type="submission" date="2018-10" db="EMBL/GenBank/DDBJ databases">
        <title>Isolation from cow dung.</title>
        <authorList>
            <person name="Ling L."/>
        </authorList>
    </citation>
    <scope>NUCLEOTIDE SEQUENCE [LARGE SCALE GENOMIC DNA]</scope>
    <source>
        <strain evidence="11 12">NEAU-LL90</strain>
    </source>
</reference>
<organism evidence="11 12">
    <name type="scientific">Nocardia stercoris</name>
    <dbReference type="NCBI Taxonomy" id="2483361"/>
    <lineage>
        <taxon>Bacteria</taxon>
        <taxon>Bacillati</taxon>
        <taxon>Actinomycetota</taxon>
        <taxon>Actinomycetes</taxon>
        <taxon>Mycobacteriales</taxon>
        <taxon>Nocardiaceae</taxon>
        <taxon>Nocardia</taxon>
    </lineage>
</organism>
<feature type="binding site" evidence="10">
    <location>
        <begin position="184"/>
        <end position="185"/>
    </location>
    <ligand>
        <name>substrate</name>
    </ligand>
</feature>
<comment type="catalytic activity">
    <reaction evidence="9 10">
        <text>XTP + H2O = XMP + diphosphate + H(+)</text>
        <dbReference type="Rhea" id="RHEA:28610"/>
        <dbReference type="ChEBI" id="CHEBI:15377"/>
        <dbReference type="ChEBI" id="CHEBI:15378"/>
        <dbReference type="ChEBI" id="CHEBI:33019"/>
        <dbReference type="ChEBI" id="CHEBI:57464"/>
        <dbReference type="ChEBI" id="CHEBI:61314"/>
        <dbReference type="EC" id="3.6.1.66"/>
    </reaction>
</comment>
<dbReference type="GO" id="GO:0000166">
    <property type="term" value="F:nucleotide binding"/>
    <property type="evidence" value="ECO:0007669"/>
    <property type="project" value="UniProtKB-KW"/>
</dbReference>
<comment type="catalytic activity">
    <reaction evidence="10">
        <text>ITP + H2O = IMP + diphosphate + H(+)</text>
        <dbReference type="Rhea" id="RHEA:29399"/>
        <dbReference type="ChEBI" id="CHEBI:15377"/>
        <dbReference type="ChEBI" id="CHEBI:15378"/>
        <dbReference type="ChEBI" id="CHEBI:33019"/>
        <dbReference type="ChEBI" id="CHEBI:58053"/>
        <dbReference type="ChEBI" id="CHEBI:61402"/>
        <dbReference type="EC" id="3.6.1.66"/>
    </reaction>
</comment>
<feature type="active site" description="Proton acceptor" evidence="10">
    <location>
        <position position="74"/>
    </location>
</feature>
<dbReference type="GO" id="GO:0009146">
    <property type="term" value="P:purine nucleoside triphosphate catabolic process"/>
    <property type="evidence" value="ECO:0007669"/>
    <property type="project" value="UniProtKB-UniRule"/>
</dbReference>
<dbReference type="AlphaFoldDB" id="A0A3M2L9G8"/>
<dbReference type="CDD" id="cd00515">
    <property type="entry name" value="HAM1"/>
    <property type="match status" value="1"/>
</dbReference>
<dbReference type="SUPFAM" id="SSF52972">
    <property type="entry name" value="ITPase-like"/>
    <property type="match status" value="1"/>
</dbReference>
<evidence type="ECO:0000256" key="3">
    <source>
        <dbReference type="ARBA" id="ARBA00022723"/>
    </source>
</evidence>
<dbReference type="PANTHER" id="PTHR11067:SF9">
    <property type="entry name" value="INOSINE TRIPHOSPHATE PYROPHOSPHATASE"/>
    <property type="match status" value="1"/>
</dbReference>
<dbReference type="GO" id="GO:0017111">
    <property type="term" value="F:ribonucleoside triphosphate phosphatase activity"/>
    <property type="evidence" value="ECO:0007669"/>
    <property type="project" value="InterPro"/>
</dbReference>
<evidence type="ECO:0000256" key="9">
    <source>
        <dbReference type="ARBA" id="ARBA00052017"/>
    </source>
</evidence>
<feature type="binding site" evidence="10">
    <location>
        <position position="75"/>
    </location>
    <ligand>
        <name>substrate</name>
    </ligand>
</feature>
<evidence type="ECO:0000313" key="11">
    <source>
        <dbReference type="EMBL" id="RMI32565.1"/>
    </source>
</evidence>
<feature type="binding site" evidence="10">
    <location>
        <begin position="156"/>
        <end position="159"/>
    </location>
    <ligand>
        <name>substrate</name>
    </ligand>
</feature>
<keyword evidence="6 10" id="KW-0460">Magnesium</keyword>
<comment type="function">
    <text evidence="10">Pyrophosphatase that catalyzes the hydrolysis of nucleoside triphosphates to their monophosphate derivatives, with a high preference for the non-canonical purine nucleotides XTP (xanthosine triphosphate), dITP (deoxyinosine triphosphate) and ITP. Seems to function as a house-cleaning enzyme that removes non-canonical purine nucleotides from the nucleotide pool, thus preventing their incorporation into DNA/RNA and avoiding chromosomal lesions.</text>
</comment>
<keyword evidence="12" id="KW-1185">Reference proteome</keyword>
<dbReference type="GO" id="GO:0036222">
    <property type="term" value="F:XTP diphosphatase activity"/>
    <property type="evidence" value="ECO:0007669"/>
    <property type="project" value="UniProtKB-UniRule"/>
</dbReference>
<dbReference type="HAMAP" id="MF_01405">
    <property type="entry name" value="Non_canon_purine_NTPase"/>
    <property type="match status" value="1"/>
</dbReference>
<dbReference type="GO" id="GO:0036220">
    <property type="term" value="F:ITP diphosphatase activity"/>
    <property type="evidence" value="ECO:0007669"/>
    <property type="project" value="UniProtKB-UniRule"/>
</dbReference>
<dbReference type="InterPro" id="IPR020922">
    <property type="entry name" value="dITP/XTP_pyrophosphatase"/>
</dbReference>
<evidence type="ECO:0000256" key="10">
    <source>
        <dbReference type="HAMAP-Rule" id="MF_01405"/>
    </source>
</evidence>